<dbReference type="EMBL" id="SIJB01000019">
    <property type="protein sequence ID" value="NBI28943.1"/>
    <property type="molecule type" value="Genomic_DNA"/>
</dbReference>
<keyword evidence="4" id="KW-1185">Reference proteome</keyword>
<gene>
    <name evidence="3" type="ORF">ERL59_08220</name>
</gene>
<protein>
    <recommendedName>
        <fullName evidence="2">YtkA-like domain-containing protein</fullName>
    </recommendedName>
</protein>
<organism evidence="3 4">
    <name type="scientific">Chengkuizengella marina</name>
    <dbReference type="NCBI Taxonomy" id="2507566"/>
    <lineage>
        <taxon>Bacteria</taxon>
        <taxon>Bacillati</taxon>
        <taxon>Bacillota</taxon>
        <taxon>Bacilli</taxon>
        <taxon>Bacillales</taxon>
        <taxon>Paenibacillaceae</taxon>
        <taxon>Chengkuizengella</taxon>
    </lineage>
</organism>
<feature type="domain" description="YtkA-like" evidence="2">
    <location>
        <begin position="41"/>
        <end position="117"/>
    </location>
</feature>
<evidence type="ECO:0000313" key="3">
    <source>
        <dbReference type="EMBL" id="NBI28943.1"/>
    </source>
</evidence>
<evidence type="ECO:0000259" key="2">
    <source>
        <dbReference type="Pfam" id="PF13115"/>
    </source>
</evidence>
<proteinExistence type="predicted"/>
<evidence type="ECO:0000256" key="1">
    <source>
        <dbReference type="SAM" id="SignalP"/>
    </source>
</evidence>
<dbReference type="OrthoDB" id="2679563at2"/>
<comment type="caution">
    <text evidence="3">The sequence shown here is derived from an EMBL/GenBank/DDBJ whole genome shotgun (WGS) entry which is preliminary data.</text>
</comment>
<dbReference type="AlphaFoldDB" id="A0A6N9Q1U1"/>
<dbReference type="PROSITE" id="PS51257">
    <property type="entry name" value="PROKAR_LIPOPROTEIN"/>
    <property type="match status" value="1"/>
</dbReference>
<evidence type="ECO:0000313" key="4">
    <source>
        <dbReference type="Proteomes" id="UP000448943"/>
    </source>
</evidence>
<feature type="chain" id="PRO_5038427979" description="YtkA-like domain-containing protein" evidence="1">
    <location>
        <begin position="26"/>
        <end position="260"/>
    </location>
</feature>
<dbReference type="InterPro" id="IPR032693">
    <property type="entry name" value="YtkA-like_dom"/>
</dbReference>
<keyword evidence="1" id="KW-0732">Signal</keyword>
<dbReference type="RefSeq" id="WP_160645744.1">
    <property type="nucleotide sequence ID" value="NZ_SIJB01000019.1"/>
</dbReference>
<name>A0A6N9Q1U1_9BACL</name>
<feature type="signal peptide" evidence="1">
    <location>
        <begin position="1"/>
        <end position="25"/>
    </location>
</feature>
<feature type="domain" description="YtkA-like" evidence="2">
    <location>
        <begin position="166"/>
        <end position="242"/>
    </location>
</feature>
<dbReference type="Proteomes" id="UP000448943">
    <property type="component" value="Unassembled WGS sequence"/>
</dbReference>
<sequence length="260" mass="29460">MRKNSVLKSFIFIIMIIAFVTGCTANQEETSELPPPKLFDVDIQISPDEIQKGQPVRIEAIVTLGSEKIEDASEVKFEFKKDGSEQSSFAYGTHQGEGIYFVEETFEEDGVYSVTAHVTARDMHNMPKKQFTVGEVDEMLDENMESDQMDHENMDGSMRDSNEGGLGIHLMGVENVVANEEVELTAHLQQGDQLLTDASVQFEIWLDNNEKHEYVDATEDMQGMYKSDYIFNSSGTYHVTVHVEKGEEIHDHKEHKVEVQ</sequence>
<reference evidence="3 4" key="1">
    <citation type="submission" date="2019-01" db="EMBL/GenBank/DDBJ databases">
        <title>Chengkuizengella sp. nov., isolated from deep-sea sediment of East Pacific Ocean.</title>
        <authorList>
            <person name="Yang J."/>
            <person name="Lai Q."/>
            <person name="Shao Z."/>
        </authorList>
    </citation>
    <scope>NUCLEOTIDE SEQUENCE [LARGE SCALE GENOMIC DNA]</scope>
    <source>
        <strain evidence="3 4">YPA3-1-1</strain>
    </source>
</reference>
<dbReference type="Pfam" id="PF13115">
    <property type="entry name" value="YtkA"/>
    <property type="match status" value="2"/>
</dbReference>
<accession>A0A6N9Q1U1</accession>